<reference evidence="11" key="1">
    <citation type="journal article" date="2020" name="Cell">
        <title>Large-Scale Comparative Analyses of Tick Genomes Elucidate Their Genetic Diversity and Vector Capacities.</title>
        <authorList>
            <consortium name="Tick Genome and Microbiome Consortium (TIGMIC)"/>
            <person name="Jia N."/>
            <person name="Wang J."/>
            <person name="Shi W."/>
            <person name="Du L."/>
            <person name="Sun Y."/>
            <person name="Zhan W."/>
            <person name="Jiang J.F."/>
            <person name="Wang Q."/>
            <person name="Zhang B."/>
            <person name="Ji P."/>
            <person name="Bell-Sakyi L."/>
            <person name="Cui X.M."/>
            <person name="Yuan T.T."/>
            <person name="Jiang B.G."/>
            <person name="Yang W.F."/>
            <person name="Lam T.T."/>
            <person name="Chang Q.C."/>
            <person name="Ding S.J."/>
            <person name="Wang X.J."/>
            <person name="Zhu J.G."/>
            <person name="Ruan X.D."/>
            <person name="Zhao L."/>
            <person name="Wei J.T."/>
            <person name="Ye R.Z."/>
            <person name="Que T.C."/>
            <person name="Du C.H."/>
            <person name="Zhou Y.H."/>
            <person name="Cheng J.X."/>
            <person name="Dai P.F."/>
            <person name="Guo W.B."/>
            <person name="Han X.H."/>
            <person name="Huang E.J."/>
            <person name="Li L.F."/>
            <person name="Wei W."/>
            <person name="Gao Y.C."/>
            <person name="Liu J.Z."/>
            <person name="Shao H.Z."/>
            <person name="Wang X."/>
            <person name="Wang C.C."/>
            <person name="Yang T.C."/>
            <person name="Huo Q.B."/>
            <person name="Li W."/>
            <person name="Chen H.Y."/>
            <person name="Chen S.E."/>
            <person name="Zhou L.G."/>
            <person name="Ni X.B."/>
            <person name="Tian J.H."/>
            <person name="Sheng Y."/>
            <person name="Liu T."/>
            <person name="Pan Y.S."/>
            <person name="Xia L.Y."/>
            <person name="Li J."/>
            <person name="Zhao F."/>
            <person name="Cao W.C."/>
        </authorList>
    </citation>
    <scope>NUCLEOTIDE SEQUENCE</scope>
    <source>
        <strain evidence="11">Rsan-2018</strain>
    </source>
</reference>
<name>A0A9D4T9K6_RHISA</name>
<dbReference type="Gene3D" id="3.10.110.10">
    <property type="entry name" value="Ubiquitin Conjugating Enzyme"/>
    <property type="match status" value="1"/>
</dbReference>
<evidence type="ECO:0000256" key="4">
    <source>
        <dbReference type="ARBA" id="ARBA00022679"/>
    </source>
</evidence>
<dbReference type="Proteomes" id="UP000821837">
    <property type="component" value="Chromosome 1"/>
</dbReference>
<dbReference type="PROSITE" id="PS00183">
    <property type="entry name" value="UBC_1"/>
    <property type="match status" value="1"/>
</dbReference>
<accession>A0A9D4T9K6</accession>
<sequence>MATGRSPALERICKELDDMSRAPPANCTAAPVDPKDLFKWEATIQGPAGSPFEGGTFKLDIIFPADYPFRAPQVKFLTKIYHPNIGWNGNICLNVLASHWTPALSISKLLISICWLMSNPNASDPLVNNVATIYRNNRGLYNNTAREWTKKHAYRK</sequence>
<comment type="catalytic activity">
    <reaction evidence="1">
        <text>S-ubiquitinyl-[E1 ubiquitin-activating enzyme]-L-cysteine + [E2 ubiquitin-conjugating enzyme]-L-cysteine = [E1 ubiquitin-activating enzyme]-L-cysteine + S-ubiquitinyl-[E2 ubiquitin-conjugating enzyme]-L-cysteine.</text>
        <dbReference type="EC" id="2.3.2.23"/>
    </reaction>
</comment>
<evidence type="ECO:0000256" key="7">
    <source>
        <dbReference type="ARBA" id="ARBA00022840"/>
    </source>
</evidence>
<dbReference type="GO" id="GO:0005524">
    <property type="term" value="F:ATP binding"/>
    <property type="evidence" value="ECO:0007669"/>
    <property type="project" value="UniProtKB-UniRule"/>
</dbReference>
<dbReference type="InterPro" id="IPR000608">
    <property type="entry name" value="UBC"/>
</dbReference>
<dbReference type="InterPro" id="IPR016135">
    <property type="entry name" value="UBQ-conjugating_enzyme/RWD"/>
</dbReference>
<reference evidence="11" key="2">
    <citation type="submission" date="2021-09" db="EMBL/GenBank/DDBJ databases">
        <authorList>
            <person name="Jia N."/>
            <person name="Wang J."/>
            <person name="Shi W."/>
            <person name="Du L."/>
            <person name="Sun Y."/>
            <person name="Zhan W."/>
            <person name="Jiang J."/>
            <person name="Wang Q."/>
            <person name="Zhang B."/>
            <person name="Ji P."/>
            <person name="Sakyi L.B."/>
            <person name="Cui X."/>
            <person name="Yuan T."/>
            <person name="Jiang B."/>
            <person name="Yang W."/>
            <person name="Lam T.T.-Y."/>
            <person name="Chang Q."/>
            <person name="Ding S."/>
            <person name="Wang X."/>
            <person name="Zhu J."/>
            <person name="Ruan X."/>
            <person name="Zhao L."/>
            <person name="Wei J."/>
            <person name="Que T."/>
            <person name="Du C."/>
            <person name="Cheng J."/>
            <person name="Dai P."/>
            <person name="Han X."/>
            <person name="Huang E."/>
            <person name="Gao Y."/>
            <person name="Liu J."/>
            <person name="Shao H."/>
            <person name="Ye R."/>
            <person name="Li L."/>
            <person name="Wei W."/>
            <person name="Wang X."/>
            <person name="Wang C."/>
            <person name="Huo Q."/>
            <person name="Li W."/>
            <person name="Guo W."/>
            <person name="Chen H."/>
            <person name="Chen S."/>
            <person name="Zhou L."/>
            <person name="Zhou L."/>
            <person name="Ni X."/>
            <person name="Tian J."/>
            <person name="Zhou Y."/>
            <person name="Sheng Y."/>
            <person name="Liu T."/>
            <person name="Pan Y."/>
            <person name="Xia L."/>
            <person name="Li J."/>
            <person name="Zhao F."/>
            <person name="Cao W."/>
        </authorList>
    </citation>
    <scope>NUCLEOTIDE SEQUENCE</scope>
    <source>
        <strain evidence="11">Rsan-2018</strain>
        <tissue evidence="11">Larvae</tissue>
    </source>
</reference>
<proteinExistence type="inferred from homology"/>
<dbReference type="OrthoDB" id="9978460at2759"/>
<dbReference type="VEuPathDB" id="VectorBase:RSAN_045250"/>
<dbReference type="AlphaFoldDB" id="A0A9D4T9K6"/>
<dbReference type="PROSITE" id="PS50127">
    <property type="entry name" value="UBC_2"/>
    <property type="match status" value="1"/>
</dbReference>
<keyword evidence="7 9" id="KW-0067">ATP-binding</keyword>
<keyword evidence="5 9" id="KW-0547">Nucleotide-binding</keyword>
<dbReference type="EC" id="2.3.2.23" evidence="3"/>
<evidence type="ECO:0000256" key="1">
    <source>
        <dbReference type="ARBA" id="ARBA00000485"/>
    </source>
</evidence>
<feature type="active site" description="Glycyl thioester intermediate" evidence="8">
    <location>
        <position position="92"/>
    </location>
</feature>
<evidence type="ECO:0000256" key="9">
    <source>
        <dbReference type="RuleBase" id="RU362109"/>
    </source>
</evidence>
<evidence type="ECO:0000256" key="8">
    <source>
        <dbReference type="PROSITE-ProRule" id="PRU10133"/>
    </source>
</evidence>
<dbReference type="SMART" id="SM00212">
    <property type="entry name" value="UBCc"/>
    <property type="match status" value="1"/>
</dbReference>
<dbReference type="EMBL" id="JABSTV010001245">
    <property type="protein sequence ID" value="KAH7983344.1"/>
    <property type="molecule type" value="Genomic_DNA"/>
</dbReference>
<dbReference type="PANTHER" id="PTHR24068">
    <property type="entry name" value="UBIQUITIN-CONJUGATING ENZYME E2"/>
    <property type="match status" value="1"/>
</dbReference>
<dbReference type="SUPFAM" id="SSF54495">
    <property type="entry name" value="UBC-like"/>
    <property type="match status" value="1"/>
</dbReference>
<dbReference type="GO" id="GO:0006511">
    <property type="term" value="P:ubiquitin-dependent protein catabolic process"/>
    <property type="evidence" value="ECO:0007669"/>
    <property type="project" value="UniProtKB-ARBA"/>
</dbReference>
<evidence type="ECO:0000259" key="10">
    <source>
        <dbReference type="PROSITE" id="PS50127"/>
    </source>
</evidence>
<dbReference type="InterPro" id="IPR023313">
    <property type="entry name" value="UBQ-conjugating_AS"/>
</dbReference>
<evidence type="ECO:0000256" key="2">
    <source>
        <dbReference type="ARBA" id="ARBA00004906"/>
    </source>
</evidence>
<keyword evidence="6 9" id="KW-0833">Ubl conjugation pathway</keyword>
<organism evidence="11 12">
    <name type="scientific">Rhipicephalus sanguineus</name>
    <name type="common">Brown dog tick</name>
    <name type="synonym">Ixodes sanguineus</name>
    <dbReference type="NCBI Taxonomy" id="34632"/>
    <lineage>
        <taxon>Eukaryota</taxon>
        <taxon>Metazoa</taxon>
        <taxon>Ecdysozoa</taxon>
        <taxon>Arthropoda</taxon>
        <taxon>Chelicerata</taxon>
        <taxon>Arachnida</taxon>
        <taxon>Acari</taxon>
        <taxon>Parasitiformes</taxon>
        <taxon>Ixodida</taxon>
        <taxon>Ixodoidea</taxon>
        <taxon>Ixodidae</taxon>
        <taxon>Rhipicephalinae</taxon>
        <taxon>Rhipicephalus</taxon>
        <taxon>Rhipicephalus</taxon>
    </lineage>
</organism>
<keyword evidence="12" id="KW-1185">Reference proteome</keyword>
<comment type="similarity">
    <text evidence="9">Belongs to the ubiquitin-conjugating enzyme family.</text>
</comment>
<dbReference type="GO" id="GO:0061631">
    <property type="term" value="F:ubiquitin conjugating enzyme activity"/>
    <property type="evidence" value="ECO:0007669"/>
    <property type="project" value="UniProtKB-EC"/>
</dbReference>
<evidence type="ECO:0000313" key="12">
    <source>
        <dbReference type="Proteomes" id="UP000821837"/>
    </source>
</evidence>
<comment type="caution">
    <text evidence="11">The sequence shown here is derived from an EMBL/GenBank/DDBJ whole genome shotgun (WGS) entry which is preliminary data.</text>
</comment>
<dbReference type="Pfam" id="PF00179">
    <property type="entry name" value="UQ_con"/>
    <property type="match status" value="1"/>
</dbReference>
<protein>
    <recommendedName>
        <fullName evidence="3">E2 ubiquitin-conjugating enzyme</fullName>
        <ecNumber evidence="3">2.3.2.23</ecNumber>
    </recommendedName>
</protein>
<dbReference type="FunFam" id="3.10.110.10:FF:000101">
    <property type="entry name" value="Ubiquitin-conjugating enzyme E2 D2"/>
    <property type="match status" value="1"/>
</dbReference>
<keyword evidence="4" id="KW-0808">Transferase</keyword>
<evidence type="ECO:0000256" key="3">
    <source>
        <dbReference type="ARBA" id="ARBA00012486"/>
    </source>
</evidence>
<comment type="pathway">
    <text evidence="2">Protein modification; protein ubiquitination.</text>
</comment>
<evidence type="ECO:0000256" key="5">
    <source>
        <dbReference type="ARBA" id="ARBA00022741"/>
    </source>
</evidence>
<evidence type="ECO:0000256" key="6">
    <source>
        <dbReference type="ARBA" id="ARBA00022786"/>
    </source>
</evidence>
<feature type="domain" description="UBC core" evidence="10">
    <location>
        <begin position="7"/>
        <end position="154"/>
    </location>
</feature>
<evidence type="ECO:0000313" key="11">
    <source>
        <dbReference type="EMBL" id="KAH7983344.1"/>
    </source>
</evidence>
<gene>
    <name evidence="11" type="ORF">HPB52_011313</name>
</gene>